<protein>
    <submittedName>
        <fullName evidence="2">Sugar phosphate isomerase/epimerase and 4-hydroxyphenylpyruvate domain-containing protein</fullName>
    </submittedName>
</protein>
<dbReference type="AlphaFoldDB" id="A0A3D8M9W7"/>
<dbReference type="GO" id="GO:0016853">
    <property type="term" value="F:isomerase activity"/>
    <property type="evidence" value="ECO:0007669"/>
    <property type="project" value="UniProtKB-KW"/>
</dbReference>
<dbReference type="Proteomes" id="UP000256561">
    <property type="component" value="Unassembled WGS sequence"/>
</dbReference>
<keyword evidence="3" id="KW-1185">Reference proteome</keyword>
<evidence type="ECO:0000259" key="1">
    <source>
        <dbReference type="PROSITE" id="PS51819"/>
    </source>
</evidence>
<dbReference type="Pfam" id="PF14696">
    <property type="entry name" value="Glyoxalase_5"/>
    <property type="match status" value="1"/>
</dbReference>
<keyword evidence="2" id="KW-0413">Isomerase</keyword>
<organism evidence="2 3">
    <name type="scientific">Alteromonas aestuariivivens</name>
    <dbReference type="NCBI Taxonomy" id="1938339"/>
    <lineage>
        <taxon>Bacteria</taxon>
        <taxon>Pseudomonadati</taxon>
        <taxon>Pseudomonadota</taxon>
        <taxon>Gammaproteobacteria</taxon>
        <taxon>Alteromonadales</taxon>
        <taxon>Alteromonadaceae</taxon>
        <taxon>Alteromonas/Salinimonas group</taxon>
        <taxon>Alteromonas</taxon>
    </lineage>
</organism>
<sequence length="623" mass="70647">MKRSIATVSLSEDLESKLAAIANAGFEGVEIFENDLLLANHSPKQVGDLIRSLNLTVTSLQPFRDFEAMPPAFRSKNIERAQRRFEVMSDLGTDTLMICSNVSDHTINDPMRAAEDLALLADLAAQYGFKLGYEALSWGRYVNDYLAAWEIVKLADRHNLGIVLDTFHIMARKTPIEPIRSIPKHKITLVQLADAPWMQLDLLQWSRHFRCFPGQGEFPLNPFFDALQATGYDGYVSLEIFNDELRNAPCDSVALDASRSLLWLDEQRYRENPQSPSLWNDPLRGIMPPANVEQIGFMELALSQQHGEFIKLLKSIGFQHIYQHKNKEVQIYQLNDVYFVVNREPDSFAQAGTLNTSVDSCAIGYFCRDVEDMSDRARQLGFVPYKSNGAAGELPFPAFRNNSGKLMYFSTPDNFIRILNSQFDTLPAETMHSPKAMPITRLDHVADFVPFNEFLSSAMMYRTLLGFELDPVQDVFDVQGALLSRTAHSQDRKVRQNIIVNKASVGVPPFYAYGQKQAGLQHMAFACTDIFQMLQALPHNVILPIPEEYYQSIQHKNLVEDSVLDRMMFFSVLVDSSDDGLFFHAFTKQVDGVYFEFVQRVNYEDYGENNSAIRSKAQVVSSL</sequence>
<proteinExistence type="predicted"/>
<dbReference type="PANTHER" id="PTHR12110:SF21">
    <property type="entry name" value="XYLOSE ISOMERASE-LIKE TIM BARREL DOMAIN-CONTAINING PROTEIN"/>
    <property type="match status" value="1"/>
</dbReference>
<dbReference type="InterPro" id="IPR029068">
    <property type="entry name" value="Glyas_Bleomycin-R_OHBP_Dase"/>
</dbReference>
<dbReference type="OrthoDB" id="9780241at2"/>
<dbReference type="InterPro" id="IPR037523">
    <property type="entry name" value="VOC_core"/>
</dbReference>
<reference evidence="3" key="1">
    <citation type="submission" date="2018-08" db="EMBL/GenBank/DDBJ databases">
        <authorList>
            <person name="Zhang J."/>
            <person name="Du Z.-J."/>
        </authorList>
    </citation>
    <scope>NUCLEOTIDE SEQUENCE [LARGE SCALE GENOMIC DNA]</scope>
    <source>
        <strain evidence="3">KCTC 52655</strain>
    </source>
</reference>
<dbReference type="SUPFAM" id="SSF51658">
    <property type="entry name" value="Xylose isomerase-like"/>
    <property type="match status" value="1"/>
</dbReference>
<dbReference type="PANTHER" id="PTHR12110">
    <property type="entry name" value="HYDROXYPYRUVATE ISOMERASE"/>
    <property type="match status" value="1"/>
</dbReference>
<dbReference type="PROSITE" id="PS51819">
    <property type="entry name" value="VOC"/>
    <property type="match status" value="1"/>
</dbReference>
<dbReference type="InterPro" id="IPR013022">
    <property type="entry name" value="Xyl_isomerase-like_TIM-brl"/>
</dbReference>
<comment type="caution">
    <text evidence="2">The sequence shown here is derived from an EMBL/GenBank/DDBJ whole genome shotgun (WGS) entry which is preliminary data.</text>
</comment>
<evidence type="ECO:0000313" key="2">
    <source>
        <dbReference type="EMBL" id="RDV26776.1"/>
    </source>
</evidence>
<gene>
    <name evidence="2" type="ORF">DXV75_07250</name>
</gene>
<evidence type="ECO:0000313" key="3">
    <source>
        <dbReference type="Proteomes" id="UP000256561"/>
    </source>
</evidence>
<dbReference type="SUPFAM" id="SSF54593">
    <property type="entry name" value="Glyoxalase/Bleomycin resistance protein/Dihydroxybiphenyl dioxygenase"/>
    <property type="match status" value="1"/>
</dbReference>
<dbReference type="Gene3D" id="3.20.20.150">
    <property type="entry name" value="Divalent-metal-dependent TIM barrel enzymes"/>
    <property type="match status" value="1"/>
</dbReference>
<dbReference type="RefSeq" id="WP_115592728.1">
    <property type="nucleotide sequence ID" value="NZ_QRHA01000004.1"/>
</dbReference>
<feature type="domain" description="VOC" evidence="1">
    <location>
        <begin position="441"/>
        <end position="588"/>
    </location>
</feature>
<keyword evidence="2" id="KW-0670">Pyruvate</keyword>
<accession>A0A3D8M9W7</accession>
<dbReference type="InterPro" id="IPR050312">
    <property type="entry name" value="IolE/XylAMocC-like"/>
</dbReference>
<dbReference type="Gene3D" id="3.10.180.10">
    <property type="entry name" value="2,3-Dihydroxybiphenyl 1,2-Dioxygenase, domain 1"/>
    <property type="match status" value="2"/>
</dbReference>
<dbReference type="InterPro" id="IPR036237">
    <property type="entry name" value="Xyl_isomerase-like_sf"/>
</dbReference>
<dbReference type="Pfam" id="PF01261">
    <property type="entry name" value="AP_endonuc_2"/>
    <property type="match status" value="1"/>
</dbReference>
<dbReference type="EMBL" id="QRHA01000004">
    <property type="protein sequence ID" value="RDV26776.1"/>
    <property type="molecule type" value="Genomic_DNA"/>
</dbReference>
<name>A0A3D8M9W7_9ALTE</name>